<feature type="compositionally biased region" description="Basic and acidic residues" evidence="1">
    <location>
        <begin position="1"/>
        <end position="23"/>
    </location>
</feature>
<evidence type="ECO:0000313" key="3">
    <source>
        <dbReference type="Proteomes" id="UP000194236"/>
    </source>
</evidence>
<accession>A0A1Y3AQV5</accession>
<comment type="caution">
    <text evidence="2">The sequence shown here is derived from an EMBL/GenBank/DDBJ whole genome shotgun (WGS) entry which is preliminary data.</text>
</comment>
<organism evidence="2 3">
    <name type="scientific">Euroglyphus maynei</name>
    <name type="common">Mayne's house dust mite</name>
    <dbReference type="NCBI Taxonomy" id="6958"/>
    <lineage>
        <taxon>Eukaryota</taxon>
        <taxon>Metazoa</taxon>
        <taxon>Ecdysozoa</taxon>
        <taxon>Arthropoda</taxon>
        <taxon>Chelicerata</taxon>
        <taxon>Arachnida</taxon>
        <taxon>Acari</taxon>
        <taxon>Acariformes</taxon>
        <taxon>Sarcoptiformes</taxon>
        <taxon>Astigmata</taxon>
        <taxon>Psoroptidia</taxon>
        <taxon>Analgoidea</taxon>
        <taxon>Pyroglyphidae</taxon>
        <taxon>Pyroglyphinae</taxon>
        <taxon>Euroglyphus</taxon>
    </lineage>
</organism>
<feature type="non-terminal residue" evidence="2">
    <location>
        <position position="235"/>
    </location>
</feature>
<sequence>MDEIKDRREINSELSTESEKHEQVTGMESKMIEDENHDTESSSTEKIPTETDDNKSTEQSTESEMKPEEKDLAKLAIEMAEKIVDETEQPNLPKSVDQISNEEKLKIVEQENISEIKTEELNMDEVANLIEKTDEKSFVIKDGKQQVYQAPSVEQIMNHSCDVETKTNIQVQIPDDTKDEPNDEKVETIKQPIEEAETKVNVKVDEKRQTEIEIQKTETTKDVTAKVEVYETEAD</sequence>
<feature type="compositionally biased region" description="Basic and acidic residues" evidence="1">
    <location>
        <begin position="30"/>
        <end position="40"/>
    </location>
</feature>
<gene>
    <name evidence="2" type="ORF">BLA29_006451</name>
</gene>
<feature type="compositionally biased region" description="Basic and acidic residues" evidence="1">
    <location>
        <begin position="63"/>
        <end position="73"/>
    </location>
</feature>
<dbReference type="Proteomes" id="UP000194236">
    <property type="component" value="Unassembled WGS sequence"/>
</dbReference>
<dbReference type="AlphaFoldDB" id="A0A1Y3AQV5"/>
<reference evidence="2 3" key="1">
    <citation type="submission" date="2017-03" db="EMBL/GenBank/DDBJ databases">
        <title>Genome Survey of Euroglyphus maynei.</title>
        <authorList>
            <person name="Arlian L.G."/>
            <person name="Morgan M.S."/>
            <person name="Rider S.D."/>
        </authorList>
    </citation>
    <scope>NUCLEOTIDE SEQUENCE [LARGE SCALE GENOMIC DNA]</scope>
    <source>
        <strain evidence="2">Arlian Lab</strain>
        <tissue evidence="2">Whole body</tissue>
    </source>
</reference>
<protein>
    <submittedName>
        <fullName evidence="2">Uncharacterized protein</fullName>
    </submittedName>
</protein>
<proteinExistence type="predicted"/>
<evidence type="ECO:0000256" key="1">
    <source>
        <dbReference type="SAM" id="MobiDB-lite"/>
    </source>
</evidence>
<keyword evidence="3" id="KW-1185">Reference proteome</keyword>
<feature type="compositionally biased region" description="Basic and acidic residues" evidence="1">
    <location>
        <begin position="47"/>
        <end position="56"/>
    </location>
</feature>
<evidence type="ECO:0000313" key="2">
    <source>
        <dbReference type="EMBL" id="OTF70204.1"/>
    </source>
</evidence>
<dbReference type="EMBL" id="MUJZ01066724">
    <property type="protein sequence ID" value="OTF70204.1"/>
    <property type="molecule type" value="Genomic_DNA"/>
</dbReference>
<name>A0A1Y3AQV5_EURMA</name>
<feature type="region of interest" description="Disordered" evidence="1">
    <location>
        <begin position="1"/>
        <end position="73"/>
    </location>
</feature>